<evidence type="ECO:0000256" key="4">
    <source>
        <dbReference type="ARBA" id="ARBA00022729"/>
    </source>
</evidence>
<dbReference type="GO" id="GO:0032222">
    <property type="term" value="P:regulation of synaptic transmission, cholinergic"/>
    <property type="evidence" value="ECO:0007669"/>
    <property type="project" value="InterPro"/>
</dbReference>
<evidence type="ECO:0000256" key="5">
    <source>
        <dbReference type="ARBA" id="ARBA00022989"/>
    </source>
</evidence>
<protein>
    <submittedName>
        <fullName evidence="11">Uncharacterized protein</fullName>
    </submittedName>
</protein>
<keyword evidence="3 9" id="KW-0812">Transmembrane</keyword>
<keyword evidence="12" id="KW-1185">Reference proteome</keyword>
<organism evidence="11 12">
    <name type="scientific">Cinara cedri</name>
    <dbReference type="NCBI Taxonomy" id="506608"/>
    <lineage>
        <taxon>Eukaryota</taxon>
        <taxon>Metazoa</taxon>
        <taxon>Ecdysozoa</taxon>
        <taxon>Arthropoda</taxon>
        <taxon>Hexapoda</taxon>
        <taxon>Insecta</taxon>
        <taxon>Pterygota</taxon>
        <taxon>Neoptera</taxon>
        <taxon>Paraneoptera</taxon>
        <taxon>Hemiptera</taxon>
        <taxon>Sternorrhyncha</taxon>
        <taxon>Aphidomorpha</taxon>
        <taxon>Aphidoidea</taxon>
        <taxon>Aphididae</taxon>
        <taxon>Lachninae</taxon>
        <taxon>Cinara</taxon>
    </lineage>
</organism>
<reference evidence="11 12" key="1">
    <citation type="submission" date="2019-08" db="EMBL/GenBank/DDBJ databases">
        <authorList>
            <person name="Alioto T."/>
            <person name="Alioto T."/>
            <person name="Gomez Garrido J."/>
        </authorList>
    </citation>
    <scope>NUCLEOTIDE SEQUENCE [LARGE SCALE GENOMIC DNA]</scope>
</reference>
<dbReference type="GO" id="GO:0098552">
    <property type="term" value="C:side of membrane"/>
    <property type="evidence" value="ECO:0007669"/>
    <property type="project" value="UniProtKB-KW"/>
</dbReference>
<proteinExistence type="predicted"/>
<keyword evidence="4 10" id="KW-0732">Signal</keyword>
<keyword evidence="5 9" id="KW-1133">Transmembrane helix</keyword>
<feature type="signal peptide" evidence="10">
    <location>
        <begin position="1"/>
        <end position="23"/>
    </location>
</feature>
<dbReference type="Proteomes" id="UP000325440">
    <property type="component" value="Unassembled WGS sequence"/>
</dbReference>
<feature type="transmembrane region" description="Helical" evidence="9">
    <location>
        <begin position="126"/>
        <end position="146"/>
    </location>
</feature>
<evidence type="ECO:0000256" key="8">
    <source>
        <dbReference type="ARBA" id="ARBA00023288"/>
    </source>
</evidence>
<feature type="chain" id="PRO_5023107475" evidence="10">
    <location>
        <begin position="24"/>
        <end position="147"/>
    </location>
</feature>
<evidence type="ECO:0000256" key="7">
    <source>
        <dbReference type="ARBA" id="ARBA00023180"/>
    </source>
</evidence>
<keyword evidence="8" id="KW-0449">Lipoprotein</keyword>
<dbReference type="PANTHER" id="PTHR33562">
    <property type="entry name" value="ATILLA, ISOFORM B-RELATED-RELATED"/>
    <property type="match status" value="1"/>
</dbReference>
<dbReference type="InterPro" id="IPR031424">
    <property type="entry name" value="QVR-like"/>
</dbReference>
<gene>
    <name evidence="11" type="ORF">CINCED_3A011296</name>
</gene>
<evidence type="ECO:0000256" key="2">
    <source>
        <dbReference type="ARBA" id="ARBA00022622"/>
    </source>
</evidence>
<evidence type="ECO:0000256" key="1">
    <source>
        <dbReference type="ARBA" id="ARBA00004589"/>
    </source>
</evidence>
<dbReference type="CDD" id="cd23592">
    <property type="entry name" value="TFP_LU_ECD_Crok"/>
    <property type="match status" value="1"/>
</dbReference>
<evidence type="ECO:0000256" key="10">
    <source>
        <dbReference type="SAM" id="SignalP"/>
    </source>
</evidence>
<accession>A0A5E4N1F7</accession>
<keyword evidence="2" id="KW-0336">GPI-anchor</keyword>
<evidence type="ECO:0000256" key="9">
    <source>
        <dbReference type="SAM" id="Phobius"/>
    </source>
</evidence>
<sequence length="147" mass="16680">MPSTLCVLCTGLLVLYSIYSVCGLMCWHCDSLHDPKCVDPFDNHTMPMKNCKDESLETFPGIKPTMCRKIRQKVYGKWRYYRSCAFLGEPGIGGDERYCLMRTGTHNIFTEYCTCNSRDGCNSASAISYSVLSLILSPFLIIFRILT</sequence>
<dbReference type="GO" id="GO:0030431">
    <property type="term" value="P:sleep"/>
    <property type="evidence" value="ECO:0007669"/>
    <property type="project" value="InterPro"/>
</dbReference>
<comment type="subcellular location">
    <subcellularLocation>
        <location evidence="1">Membrane</location>
        <topology evidence="1">Lipid-anchor</topology>
        <topology evidence="1">GPI-anchor</topology>
    </subcellularLocation>
</comment>
<dbReference type="AlphaFoldDB" id="A0A5E4N1F7"/>
<evidence type="ECO:0000256" key="3">
    <source>
        <dbReference type="ARBA" id="ARBA00022692"/>
    </source>
</evidence>
<dbReference type="Pfam" id="PF17064">
    <property type="entry name" value="QVR"/>
    <property type="match status" value="1"/>
</dbReference>
<dbReference type="OrthoDB" id="6110560at2759"/>
<keyword evidence="7" id="KW-0325">Glycoprotein</keyword>
<keyword evidence="6 9" id="KW-0472">Membrane</keyword>
<evidence type="ECO:0000313" key="12">
    <source>
        <dbReference type="Proteomes" id="UP000325440"/>
    </source>
</evidence>
<evidence type="ECO:0000313" key="11">
    <source>
        <dbReference type="EMBL" id="VVC37781.1"/>
    </source>
</evidence>
<dbReference type="InterPro" id="IPR050975">
    <property type="entry name" value="Sleep_regulator"/>
</dbReference>
<name>A0A5E4N1F7_9HEMI</name>
<dbReference type="EMBL" id="CABPRJ010001454">
    <property type="protein sequence ID" value="VVC37781.1"/>
    <property type="molecule type" value="Genomic_DNA"/>
</dbReference>
<dbReference type="PANTHER" id="PTHR33562:SF2">
    <property type="entry name" value="PROTEIN QUIVER"/>
    <property type="match status" value="1"/>
</dbReference>
<evidence type="ECO:0000256" key="6">
    <source>
        <dbReference type="ARBA" id="ARBA00023136"/>
    </source>
</evidence>